<organism evidence="1 2">
    <name type="scientific">Salinibacter ruber</name>
    <dbReference type="NCBI Taxonomy" id="146919"/>
    <lineage>
        <taxon>Bacteria</taxon>
        <taxon>Pseudomonadati</taxon>
        <taxon>Rhodothermota</taxon>
        <taxon>Rhodothermia</taxon>
        <taxon>Rhodothermales</taxon>
        <taxon>Salinibacteraceae</taxon>
        <taxon>Salinibacter</taxon>
    </lineage>
</organism>
<accession>A0AAW5P7S3</accession>
<evidence type="ECO:0000313" key="1">
    <source>
        <dbReference type="EMBL" id="MCS4157784.1"/>
    </source>
</evidence>
<dbReference type="RefSeq" id="WP_259258310.1">
    <property type="nucleotide sequence ID" value="NZ_JANTZM010000007.1"/>
</dbReference>
<evidence type="ECO:0008006" key="3">
    <source>
        <dbReference type="Google" id="ProtNLM"/>
    </source>
</evidence>
<comment type="caution">
    <text evidence="1">The sequence shown here is derived from an EMBL/GenBank/DDBJ whole genome shotgun (WGS) entry which is preliminary data.</text>
</comment>
<proteinExistence type="predicted"/>
<dbReference type="AlphaFoldDB" id="A0AAW5P7S3"/>
<sequence length="100" mass="11335">MCPYSPYDAARFVDEVGRPPTQVVEQVWGRVQWPRSSGAAASKTHFLAAVVWDLRQWAGQVREEPLVIAVQVRRDSILCLGARPRPIAHYLSQRPSTHEQ</sequence>
<dbReference type="Proteomes" id="UP001155110">
    <property type="component" value="Unassembled WGS sequence"/>
</dbReference>
<dbReference type="EMBL" id="JANTZM010000007">
    <property type="protein sequence ID" value="MCS4157784.1"/>
    <property type="molecule type" value="Genomic_DNA"/>
</dbReference>
<reference evidence="1" key="1">
    <citation type="submission" date="2022-08" db="EMBL/GenBank/DDBJ databases">
        <title>Genomic Encyclopedia of Type Strains, Phase V (KMG-V): Genome sequencing to study the core and pangenomes of soil and plant-associated prokaryotes.</title>
        <authorList>
            <person name="Whitman W."/>
        </authorList>
    </citation>
    <scope>NUCLEOTIDE SEQUENCE</scope>
    <source>
        <strain evidence="1">SP3002</strain>
    </source>
</reference>
<protein>
    <recommendedName>
        <fullName evidence="3">Transposase</fullName>
    </recommendedName>
</protein>
<name>A0AAW5P7S3_9BACT</name>
<gene>
    <name evidence="1" type="ORF">GGP99_001748</name>
</gene>
<evidence type="ECO:0000313" key="2">
    <source>
        <dbReference type="Proteomes" id="UP001155110"/>
    </source>
</evidence>